<keyword evidence="2" id="KW-1015">Disulfide bond</keyword>
<dbReference type="InterPro" id="IPR046350">
    <property type="entry name" value="Cystatin_sf"/>
</dbReference>
<dbReference type="Gene3D" id="3.10.450.10">
    <property type="match status" value="1"/>
</dbReference>
<dbReference type="Proteomes" id="UP000001811">
    <property type="component" value="Chromosome 4"/>
</dbReference>
<dbReference type="SMR" id="G1U7P2"/>
<organism evidence="5 6">
    <name type="scientific">Oryctolagus cuniculus</name>
    <name type="common">Rabbit</name>
    <dbReference type="NCBI Taxonomy" id="9986"/>
    <lineage>
        <taxon>Eukaryota</taxon>
        <taxon>Metazoa</taxon>
        <taxon>Chordata</taxon>
        <taxon>Craniata</taxon>
        <taxon>Vertebrata</taxon>
        <taxon>Euteleostomi</taxon>
        <taxon>Mammalia</taxon>
        <taxon>Eutheria</taxon>
        <taxon>Euarchontoglires</taxon>
        <taxon>Glires</taxon>
        <taxon>Lagomorpha</taxon>
        <taxon>Leporidae</taxon>
        <taxon>Oryctolagus</taxon>
    </lineage>
</organism>
<feature type="domain" description="Cystatin" evidence="4">
    <location>
        <begin position="26"/>
        <end position="135"/>
    </location>
</feature>
<dbReference type="AlphaFoldDB" id="G1U7P2"/>
<reference evidence="5" key="3">
    <citation type="submission" date="2025-09" db="UniProtKB">
        <authorList>
            <consortium name="Ensembl"/>
        </authorList>
    </citation>
    <scope>IDENTIFICATION</scope>
    <source>
        <strain evidence="5">Thorbecke</strain>
    </source>
</reference>
<dbReference type="GO" id="GO:0019226">
    <property type="term" value="P:transmission of nerve impulse"/>
    <property type="evidence" value="ECO:0007669"/>
    <property type="project" value="Ensembl"/>
</dbReference>
<reference evidence="5 6" key="1">
    <citation type="journal article" date="2011" name="Nature">
        <title>A high-resolution map of human evolutionary constraint using 29 mammals.</title>
        <authorList>
            <person name="Lindblad-Toh K."/>
            <person name="Garber M."/>
            <person name="Zuk O."/>
            <person name="Lin M.F."/>
            <person name="Parker B.J."/>
            <person name="Washietl S."/>
            <person name="Kheradpour P."/>
            <person name="Ernst J."/>
            <person name="Jordan G."/>
            <person name="Mauceli E."/>
            <person name="Ward L.D."/>
            <person name="Lowe C.B."/>
            <person name="Holloway A.K."/>
            <person name="Clamp M."/>
            <person name="Gnerre S."/>
            <person name="Alfoldi J."/>
            <person name="Beal K."/>
            <person name="Chang J."/>
            <person name="Clawson H."/>
            <person name="Cuff J."/>
            <person name="Di Palma F."/>
            <person name="Fitzgerald S."/>
            <person name="Flicek P."/>
            <person name="Guttman M."/>
            <person name="Hubisz M.J."/>
            <person name="Jaffe D.B."/>
            <person name="Jungreis I."/>
            <person name="Kent W.J."/>
            <person name="Kostka D."/>
            <person name="Lara M."/>
            <person name="Martins A.L."/>
            <person name="Massingham T."/>
            <person name="Moltke I."/>
            <person name="Raney B.J."/>
            <person name="Rasmussen M.D."/>
            <person name="Robinson J."/>
            <person name="Stark A."/>
            <person name="Vilella A.J."/>
            <person name="Wen J."/>
            <person name="Xie X."/>
            <person name="Zody M.C."/>
            <person name="Baldwin J."/>
            <person name="Bloom T."/>
            <person name="Chin C.W."/>
            <person name="Heiman D."/>
            <person name="Nicol R."/>
            <person name="Nusbaum C."/>
            <person name="Young S."/>
            <person name="Wilkinson J."/>
            <person name="Worley K.C."/>
            <person name="Kovar C.L."/>
            <person name="Muzny D.M."/>
            <person name="Gibbs R.A."/>
            <person name="Cree A."/>
            <person name="Dihn H.H."/>
            <person name="Fowler G."/>
            <person name="Jhangiani S."/>
            <person name="Joshi V."/>
            <person name="Lee S."/>
            <person name="Lewis L.R."/>
            <person name="Nazareth L.V."/>
            <person name="Okwuonu G."/>
            <person name="Santibanez J."/>
            <person name="Warren W.C."/>
            <person name="Mardis E.R."/>
            <person name="Weinstock G.M."/>
            <person name="Wilson R.K."/>
            <person name="Delehaunty K."/>
            <person name="Dooling D."/>
            <person name="Fronik C."/>
            <person name="Fulton L."/>
            <person name="Fulton B."/>
            <person name="Graves T."/>
            <person name="Minx P."/>
            <person name="Sodergren E."/>
            <person name="Birney E."/>
            <person name="Margulies E.H."/>
            <person name="Herrero J."/>
            <person name="Green E.D."/>
            <person name="Haussler D."/>
            <person name="Siepel A."/>
            <person name="Goldman N."/>
            <person name="Pollard K.S."/>
            <person name="Pedersen J.S."/>
            <person name="Lander E.S."/>
            <person name="Kellis M."/>
        </authorList>
    </citation>
    <scope>NUCLEOTIDE SEQUENCE [LARGE SCALE GENOMIC DNA]</scope>
    <source>
        <strain evidence="5 6">Thorbecke inbred</strain>
    </source>
</reference>
<dbReference type="GO" id="GO:0140448">
    <property type="term" value="P:signaling receptor ligand precursor processing"/>
    <property type="evidence" value="ECO:0007669"/>
    <property type="project" value="Ensembl"/>
</dbReference>
<dbReference type="SMART" id="SM00043">
    <property type="entry name" value="CY"/>
    <property type="match status" value="1"/>
</dbReference>
<keyword evidence="6" id="KW-1185">Reference proteome</keyword>
<dbReference type="Pfam" id="PF00031">
    <property type="entry name" value="Cystatin"/>
    <property type="match status" value="1"/>
</dbReference>
<evidence type="ECO:0000313" key="6">
    <source>
        <dbReference type="Proteomes" id="UP000001811"/>
    </source>
</evidence>
<dbReference type="InterPro" id="IPR042921">
    <property type="entry name" value="CSTL1"/>
</dbReference>
<evidence type="ECO:0000259" key="4">
    <source>
        <dbReference type="SMART" id="SM00043"/>
    </source>
</evidence>
<name>G1U7P2_RABIT</name>
<accession>G1U7P2</accession>
<dbReference type="SUPFAM" id="SSF54403">
    <property type="entry name" value="Cystatin/monellin"/>
    <property type="match status" value="1"/>
</dbReference>
<dbReference type="STRING" id="9986.ENSOCUP00000025451"/>
<feature type="signal peptide" evidence="3">
    <location>
        <begin position="1"/>
        <end position="25"/>
    </location>
</feature>
<proteinExistence type="inferred from homology"/>
<dbReference type="InterPro" id="IPR000010">
    <property type="entry name" value="Cystatin_dom"/>
</dbReference>
<evidence type="ECO:0000256" key="2">
    <source>
        <dbReference type="ARBA" id="ARBA00023157"/>
    </source>
</evidence>
<dbReference type="GO" id="GO:0008234">
    <property type="term" value="F:cysteine-type peptidase activity"/>
    <property type="evidence" value="ECO:0007669"/>
    <property type="project" value="Ensembl"/>
</dbReference>
<dbReference type="Bgee" id="ENSOCUG00000024430">
    <property type="expression patterns" value="Expressed in testis and 2 other cell types or tissues"/>
</dbReference>
<sequence length="144" mass="17047">MEGGRWRVSLLVLMALTLVAKLGHFQRWEGFQEKPMSKKNMNSTLNFFIQSYNNNSNDTYLFRVQKLIRSQMQLTTGVEYKVTVKIGRTKCKRHSKKSSSCPLQSKKLKKSLICESLIYTVPWMKYYQMWNNSCLETEAVRKFW</sequence>
<dbReference type="FunFam" id="3.10.450.10:FF:000004">
    <property type="entry name" value="Cystatin C"/>
    <property type="match status" value="1"/>
</dbReference>
<dbReference type="GeneTree" id="ENSGT00900000141212"/>
<dbReference type="GO" id="GO:0004869">
    <property type="term" value="F:cysteine-type endopeptidase inhibitor activity"/>
    <property type="evidence" value="ECO:0007669"/>
    <property type="project" value="InterPro"/>
</dbReference>
<evidence type="ECO:0000313" key="5">
    <source>
        <dbReference type="Ensembl" id="ENSOCUP00000025451.2"/>
    </source>
</evidence>
<dbReference type="EMBL" id="AAGW02052344">
    <property type="status" value="NOT_ANNOTATED_CDS"/>
    <property type="molecule type" value="Genomic_DNA"/>
</dbReference>
<dbReference type="GO" id="GO:0038003">
    <property type="term" value="P:G protein-coupled opioid receptor signaling pathway"/>
    <property type="evidence" value="ECO:0007669"/>
    <property type="project" value="Ensembl"/>
</dbReference>
<dbReference type="HOGENOM" id="CLU_118168_0_1_1"/>
<gene>
    <name evidence="5" type="primary">CSTL1</name>
</gene>
<feature type="chain" id="PRO_5023871123" evidence="3">
    <location>
        <begin position="26"/>
        <end position="144"/>
    </location>
</feature>
<evidence type="ECO:0000256" key="1">
    <source>
        <dbReference type="ARBA" id="ARBA00009403"/>
    </source>
</evidence>
<dbReference type="PANTHER" id="PTHR47887:SF1">
    <property type="entry name" value="CYSTATIN-LIKE 1"/>
    <property type="match status" value="1"/>
</dbReference>
<dbReference type="PaxDb" id="9986-ENSOCUP00000025451"/>
<evidence type="ECO:0000256" key="3">
    <source>
        <dbReference type="SAM" id="SignalP"/>
    </source>
</evidence>
<dbReference type="CDD" id="cd00042">
    <property type="entry name" value="CY"/>
    <property type="match status" value="1"/>
</dbReference>
<comment type="similarity">
    <text evidence="1">Belongs to the cystatin family.</text>
</comment>
<dbReference type="PANTHER" id="PTHR47887">
    <property type="entry name" value="CYSTATIN-LIKE 1"/>
    <property type="match status" value="1"/>
</dbReference>
<dbReference type="Ensembl" id="ENSOCUT00000031818.2">
    <property type="protein sequence ID" value="ENSOCUP00000025451.2"/>
    <property type="gene ID" value="ENSOCUG00000024430.2"/>
</dbReference>
<dbReference type="InParanoid" id="G1U7P2"/>
<protein>
    <submittedName>
        <fullName evidence="5">Cystatin like 1</fullName>
    </submittedName>
</protein>
<keyword evidence="3" id="KW-0732">Signal</keyword>
<reference evidence="5" key="2">
    <citation type="submission" date="2025-08" db="UniProtKB">
        <authorList>
            <consortium name="Ensembl"/>
        </authorList>
    </citation>
    <scope>IDENTIFICATION</scope>
    <source>
        <strain evidence="5">Thorbecke</strain>
    </source>
</reference>
<dbReference type="eggNOG" id="ENOG502SAEJ">
    <property type="taxonomic scope" value="Eukaryota"/>
</dbReference>